<evidence type="ECO:0000256" key="5">
    <source>
        <dbReference type="ARBA" id="ARBA00023136"/>
    </source>
</evidence>
<proteinExistence type="inferred from homology"/>
<gene>
    <name evidence="7" type="ORF">OPV22_034614</name>
</gene>
<comment type="similarity">
    <text evidence="2">Belongs to the PER33/POM33 family.</text>
</comment>
<evidence type="ECO:0000313" key="8">
    <source>
        <dbReference type="Proteomes" id="UP001222027"/>
    </source>
</evidence>
<dbReference type="InterPro" id="IPR051645">
    <property type="entry name" value="PER33/POM33_regulator"/>
</dbReference>
<dbReference type="GO" id="GO:0061024">
    <property type="term" value="P:membrane organization"/>
    <property type="evidence" value="ECO:0007669"/>
    <property type="project" value="TreeGrafter"/>
</dbReference>
<evidence type="ECO:0000256" key="2">
    <source>
        <dbReference type="ARBA" id="ARBA00007322"/>
    </source>
</evidence>
<evidence type="ECO:0000313" key="7">
    <source>
        <dbReference type="EMBL" id="KAJ8461688.1"/>
    </source>
</evidence>
<evidence type="ECO:0008006" key="9">
    <source>
        <dbReference type="Google" id="ProtNLM"/>
    </source>
</evidence>
<evidence type="ECO:0000256" key="1">
    <source>
        <dbReference type="ARBA" id="ARBA00004141"/>
    </source>
</evidence>
<name>A0AAV8Q523_ENSVE</name>
<organism evidence="7 8">
    <name type="scientific">Ensete ventricosum</name>
    <name type="common">Abyssinian banana</name>
    <name type="synonym">Musa ensete</name>
    <dbReference type="NCBI Taxonomy" id="4639"/>
    <lineage>
        <taxon>Eukaryota</taxon>
        <taxon>Viridiplantae</taxon>
        <taxon>Streptophyta</taxon>
        <taxon>Embryophyta</taxon>
        <taxon>Tracheophyta</taxon>
        <taxon>Spermatophyta</taxon>
        <taxon>Magnoliopsida</taxon>
        <taxon>Liliopsida</taxon>
        <taxon>Zingiberales</taxon>
        <taxon>Musaceae</taxon>
        <taxon>Ensete</taxon>
    </lineage>
</organism>
<dbReference type="Proteomes" id="UP001222027">
    <property type="component" value="Unassembled WGS sequence"/>
</dbReference>
<evidence type="ECO:0000256" key="4">
    <source>
        <dbReference type="ARBA" id="ARBA00022989"/>
    </source>
</evidence>
<dbReference type="GO" id="GO:0005783">
    <property type="term" value="C:endoplasmic reticulum"/>
    <property type="evidence" value="ECO:0007669"/>
    <property type="project" value="TreeGrafter"/>
</dbReference>
<dbReference type="PANTHER" id="PTHR12703">
    <property type="entry name" value="TRANSMEMBRANE PROTEIN 33"/>
    <property type="match status" value="1"/>
</dbReference>
<dbReference type="InterPro" id="IPR005344">
    <property type="entry name" value="TMEM33/Pom33"/>
</dbReference>
<protein>
    <recommendedName>
        <fullName evidence="9">Transmembrane protein 33 homolog</fullName>
    </recommendedName>
</protein>
<feature type="region of interest" description="Disordered" evidence="6">
    <location>
        <begin position="73"/>
        <end position="127"/>
    </location>
</feature>
<evidence type="ECO:0000256" key="3">
    <source>
        <dbReference type="ARBA" id="ARBA00022692"/>
    </source>
</evidence>
<reference evidence="7 8" key="1">
    <citation type="submission" date="2022-12" db="EMBL/GenBank/DDBJ databases">
        <title>Chromosome-scale assembly of the Ensete ventricosum genome.</title>
        <authorList>
            <person name="Dussert Y."/>
            <person name="Stocks J."/>
            <person name="Wendawek A."/>
            <person name="Woldeyes F."/>
            <person name="Nichols R.A."/>
            <person name="Borrell J.S."/>
        </authorList>
    </citation>
    <scope>NUCLEOTIDE SEQUENCE [LARGE SCALE GENOMIC DNA]</scope>
    <source>
        <strain evidence="8">cv. Maze</strain>
        <tissue evidence="7">Seeds</tissue>
    </source>
</reference>
<accession>A0AAV8Q523</accession>
<dbReference type="Pfam" id="PF03661">
    <property type="entry name" value="TMEM33_Pom33"/>
    <property type="match status" value="1"/>
</dbReference>
<dbReference type="GO" id="GO:0016020">
    <property type="term" value="C:membrane"/>
    <property type="evidence" value="ECO:0007669"/>
    <property type="project" value="UniProtKB-SubCell"/>
</dbReference>
<keyword evidence="4" id="KW-1133">Transmembrane helix</keyword>
<comment type="subcellular location">
    <subcellularLocation>
        <location evidence="1">Membrane</location>
        <topology evidence="1">Multi-pass membrane protein</topology>
    </subcellularLocation>
</comment>
<feature type="compositionally biased region" description="Low complexity" evidence="6">
    <location>
        <begin position="73"/>
        <end position="107"/>
    </location>
</feature>
<dbReference type="AlphaFoldDB" id="A0AAV8Q523"/>
<dbReference type="GO" id="GO:0071786">
    <property type="term" value="P:endoplasmic reticulum tubular network organization"/>
    <property type="evidence" value="ECO:0007669"/>
    <property type="project" value="TreeGrafter"/>
</dbReference>
<evidence type="ECO:0000256" key="6">
    <source>
        <dbReference type="SAM" id="MobiDB-lite"/>
    </source>
</evidence>
<keyword evidence="3" id="KW-0812">Transmembrane</keyword>
<dbReference type="EMBL" id="JAQQAF010000009">
    <property type="protein sequence ID" value="KAJ8461688.1"/>
    <property type="molecule type" value="Genomic_DNA"/>
</dbReference>
<comment type="caution">
    <text evidence="7">The sequence shown here is derived from an EMBL/GenBank/DDBJ whole genome shotgun (WGS) entry which is preliminary data.</text>
</comment>
<keyword evidence="5" id="KW-0472">Membrane</keyword>
<dbReference type="PANTHER" id="PTHR12703:SF4">
    <property type="entry name" value="TRANSMEMBRANE PROTEIN 33"/>
    <property type="match status" value="1"/>
</dbReference>
<sequence length="360" mass="40503">MGEEEGDPQRLKTTAAAAAAAYDYDNDPRWAEYWSNILIPPHMAARSDIVDHFKRKFYQRFIDPDLVVEAMSSTSSSQSSRASDRPLSQSAQSSRASDRLSSQSAAQNVRPQNSGSGSGSTGTAASMGRNANSLRLDQRPIHVSANAWVLVVVVLGMLPVLPRNLSNKAYRLSLVGTACSSVYSLYTLYGKPRAWNLPAIQTWFQTLIGAKDFIHLIYCTTLVTSQLHFKFALIPVFSWALEHVAKFLRRNFAHSSLYRKCLEEPCLWVEANGTTLNILSSNAEIGLGFLLVISVFSWQRNIIQTFIYWQLLKLMYHVPVTAGYHQSVWARIGRTVNPYIHRYAPFLNGPISAVQRWWLR</sequence>
<keyword evidence="8" id="KW-1185">Reference proteome</keyword>